<dbReference type="KEGG" id="gem:GM21_0726"/>
<dbReference type="HOGENOM" id="CLU_3061965_0_0_7"/>
<gene>
    <name evidence="1" type="ordered locus">GM21_0726</name>
</gene>
<evidence type="ECO:0000313" key="1">
    <source>
        <dbReference type="EMBL" id="ACT16800.1"/>
    </source>
</evidence>
<sequence length="53" mass="5728">MSGTGGIASAPSDCVCKRRGEGSLKRAALPNVLCMFFAAFEQHKTEKGDRLHF</sequence>
<name>C6E0W0_GEOSM</name>
<dbReference type="STRING" id="443144.GM21_0726"/>
<organism evidence="1">
    <name type="scientific">Geobacter sp. (strain M21)</name>
    <dbReference type="NCBI Taxonomy" id="443144"/>
    <lineage>
        <taxon>Bacteria</taxon>
        <taxon>Pseudomonadati</taxon>
        <taxon>Thermodesulfobacteriota</taxon>
        <taxon>Desulfuromonadia</taxon>
        <taxon>Geobacterales</taxon>
        <taxon>Geobacteraceae</taxon>
        <taxon>Geobacter</taxon>
    </lineage>
</organism>
<dbReference type="EMBL" id="CP001661">
    <property type="protein sequence ID" value="ACT16800.1"/>
    <property type="molecule type" value="Genomic_DNA"/>
</dbReference>
<proteinExistence type="predicted"/>
<protein>
    <submittedName>
        <fullName evidence="1">Uncharacterized protein</fullName>
    </submittedName>
</protein>
<reference evidence="1" key="1">
    <citation type="submission" date="2009-07" db="EMBL/GenBank/DDBJ databases">
        <title>Complete sequence of Geobacter sp. M21.</title>
        <authorList>
            <consortium name="US DOE Joint Genome Institute"/>
            <person name="Lucas S."/>
            <person name="Copeland A."/>
            <person name="Lapidus A."/>
            <person name="Glavina del Rio T."/>
            <person name="Dalin E."/>
            <person name="Tice H."/>
            <person name="Bruce D."/>
            <person name="Goodwin L."/>
            <person name="Pitluck S."/>
            <person name="Saunders E."/>
            <person name="Brettin T."/>
            <person name="Detter J.C."/>
            <person name="Han C."/>
            <person name="Larimer F."/>
            <person name="Land M."/>
            <person name="Hauser L."/>
            <person name="Kyrpides N."/>
            <person name="Ovchinnikova G."/>
            <person name="Lovley D."/>
        </authorList>
    </citation>
    <scope>NUCLEOTIDE SEQUENCE [LARGE SCALE GENOMIC DNA]</scope>
    <source>
        <strain evidence="1">M21</strain>
    </source>
</reference>
<accession>C6E0W0</accession>
<dbReference type="AlphaFoldDB" id="C6E0W0"/>